<feature type="domain" description="RNA polymerase sigma factor 70 region 4 type 2" evidence="7">
    <location>
        <begin position="134"/>
        <end position="185"/>
    </location>
</feature>
<organism evidence="8 9">
    <name type="scientific">Mucilaginibacter terrae</name>
    <dbReference type="NCBI Taxonomy" id="1955052"/>
    <lineage>
        <taxon>Bacteria</taxon>
        <taxon>Pseudomonadati</taxon>
        <taxon>Bacteroidota</taxon>
        <taxon>Sphingobacteriia</taxon>
        <taxon>Sphingobacteriales</taxon>
        <taxon>Sphingobacteriaceae</taxon>
        <taxon>Mucilaginibacter</taxon>
    </lineage>
</organism>
<evidence type="ECO:0000256" key="5">
    <source>
        <dbReference type="ARBA" id="ARBA00023163"/>
    </source>
</evidence>
<dbReference type="InterPro" id="IPR039425">
    <property type="entry name" value="RNA_pol_sigma-70-like"/>
</dbReference>
<feature type="domain" description="RNA polymerase sigma-70 region 2" evidence="6">
    <location>
        <begin position="40"/>
        <end position="101"/>
    </location>
</feature>
<evidence type="ECO:0000256" key="1">
    <source>
        <dbReference type="ARBA" id="ARBA00010641"/>
    </source>
</evidence>
<evidence type="ECO:0000313" key="9">
    <source>
        <dbReference type="Proteomes" id="UP001258315"/>
    </source>
</evidence>
<dbReference type="NCBIfam" id="TIGR02937">
    <property type="entry name" value="sigma70-ECF"/>
    <property type="match status" value="1"/>
</dbReference>
<protein>
    <submittedName>
        <fullName evidence="8">RNA polymerase sigma factor (Sigma-70 family)</fullName>
    </submittedName>
</protein>
<dbReference type="SUPFAM" id="SSF88659">
    <property type="entry name" value="Sigma3 and sigma4 domains of RNA polymerase sigma factors"/>
    <property type="match status" value="1"/>
</dbReference>
<keyword evidence="3" id="KW-0731">Sigma factor</keyword>
<dbReference type="InterPro" id="IPR036388">
    <property type="entry name" value="WH-like_DNA-bd_sf"/>
</dbReference>
<comment type="similarity">
    <text evidence="1">Belongs to the sigma-70 factor family. ECF subfamily.</text>
</comment>
<dbReference type="Proteomes" id="UP001258315">
    <property type="component" value="Unassembled WGS sequence"/>
</dbReference>
<dbReference type="PANTHER" id="PTHR43133">
    <property type="entry name" value="RNA POLYMERASE ECF-TYPE SIGMA FACTO"/>
    <property type="match status" value="1"/>
</dbReference>
<sequence length="329" mass="37474">MSPDTESKLILRDPIDVAEQQTSPSAAPGDHQLFAAACDQYRAELFAIALRICGYERADDAIQDALITAYLKFHQLRDINAIRPWLKRITLNSCYQLMRKMRSKAEVPYGTQNFEPVEDSIERHIESLEERDHLYASLANISPVLKQPLILRYFSAYNSYAQIAEVLDIPVGTVRSRLSAGKAELVKQWHIDKIDPGIEVERSRQWNRYYKELMPAIHQDGAAFRELDRHLNGELEMVLTSGKRLHGKDKFIASIYDDLEHGSGIEHVSGCITSGEISVMRIRFSNSEEHPTHCPPGSLVVIERDDRSMKRLKLYHAPRPDLQVGSSYS</sequence>
<dbReference type="EMBL" id="JAVLVU010000001">
    <property type="protein sequence ID" value="MDT3402346.1"/>
    <property type="molecule type" value="Genomic_DNA"/>
</dbReference>
<accession>A0ABU3GRF2</accession>
<proteinExistence type="inferred from homology"/>
<evidence type="ECO:0000313" key="8">
    <source>
        <dbReference type="EMBL" id="MDT3402346.1"/>
    </source>
</evidence>
<dbReference type="InterPro" id="IPR013324">
    <property type="entry name" value="RNA_pol_sigma_r3/r4-like"/>
</dbReference>
<evidence type="ECO:0000256" key="4">
    <source>
        <dbReference type="ARBA" id="ARBA00023125"/>
    </source>
</evidence>
<comment type="caution">
    <text evidence="8">The sequence shown here is derived from an EMBL/GenBank/DDBJ whole genome shotgun (WGS) entry which is preliminary data.</text>
</comment>
<keyword evidence="9" id="KW-1185">Reference proteome</keyword>
<evidence type="ECO:0000256" key="2">
    <source>
        <dbReference type="ARBA" id="ARBA00023015"/>
    </source>
</evidence>
<keyword evidence="2" id="KW-0805">Transcription regulation</keyword>
<dbReference type="InterPro" id="IPR013325">
    <property type="entry name" value="RNA_pol_sigma_r2"/>
</dbReference>
<dbReference type="RefSeq" id="WP_311948734.1">
    <property type="nucleotide sequence ID" value="NZ_JAVLVU010000001.1"/>
</dbReference>
<dbReference type="InterPro" id="IPR013249">
    <property type="entry name" value="RNA_pol_sigma70_r4_t2"/>
</dbReference>
<dbReference type="Pfam" id="PF08281">
    <property type="entry name" value="Sigma70_r4_2"/>
    <property type="match status" value="1"/>
</dbReference>
<keyword evidence="4" id="KW-0238">DNA-binding</keyword>
<dbReference type="Gene3D" id="1.10.10.10">
    <property type="entry name" value="Winged helix-like DNA-binding domain superfamily/Winged helix DNA-binding domain"/>
    <property type="match status" value="1"/>
</dbReference>
<evidence type="ECO:0000256" key="3">
    <source>
        <dbReference type="ARBA" id="ARBA00023082"/>
    </source>
</evidence>
<dbReference type="SUPFAM" id="SSF88946">
    <property type="entry name" value="Sigma2 domain of RNA polymerase sigma factors"/>
    <property type="match status" value="1"/>
</dbReference>
<name>A0ABU3GRF2_9SPHI</name>
<evidence type="ECO:0000259" key="6">
    <source>
        <dbReference type="Pfam" id="PF04542"/>
    </source>
</evidence>
<dbReference type="Gene3D" id="1.10.1740.10">
    <property type="match status" value="1"/>
</dbReference>
<evidence type="ECO:0000259" key="7">
    <source>
        <dbReference type="Pfam" id="PF08281"/>
    </source>
</evidence>
<keyword evidence="5" id="KW-0804">Transcription</keyword>
<dbReference type="InterPro" id="IPR014284">
    <property type="entry name" value="RNA_pol_sigma-70_dom"/>
</dbReference>
<gene>
    <name evidence="8" type="ORF">QE417_001418</name>
</gene>
<reference evidence="9" key="1">
    <citation type="submission" date="2023-07" db="EMBL/GenBank/DDBJ databases">
        <title>Functional and genomic diversity of the sorghum phyllosphere microbiome.</title>
        <authorList>
            <person name="Shade A."/>
        </authorList>
    </citation>
    <scope>NUCLEOTIDE SEQUENCE [LARGE SCALE GENOMIC DNA]</scope>
    <source>
        <strain evidence="9">SORGH_AS_0422</strain>
    </source>
</reference>
<dbReference type="InterPro" id="IPR007627">
    <property type="entry name" value="RNA_pol_sigma70_r2"/>
</dbReference>
<dbReference type="PANTHER" id="PTHR43133:SF8">
    <property type="entry name" value="RNA POLYMERASE SIGMA FACTOR HI_1459-RELATED"/>
    <property type="match status" value="1"/>
</dbReference>
<dbReference type="Pfam" id="PF04542">
    <property type="entry name" value="Sigma70_r2"/>
    <property type="match status" value="1"/>
</dbReference>